<reference evidence="3" key="1">
    <citation type="submission" date="2013-11" db="EMBL/GenBank/DDBJ databases">
        <title>The genomic landscape of the Guanapo guppy.</title>
        <authorList>
            <person name="Kuenstner A."/>
            <person name="Dreyer C."/>
        </authorList>
    </citation>
    <scope>NUCLEOTIDE SEQUENCE</scope>
    <source>
        <strain evidence="3">Guanapo</strain>
    </source>
</reference>
<dbReference type="InterPro" id="IPR001394">
    <property type="entry name" value="Peptidase_C19_UCH"/>
</dbReference>
<dbReference type="Proteomes" id="UP000242638">
    <property type="component" value="Unassembled WGS sequence"/>
</dbReference>
<evidence type="ECO:0000313" key="2">
    <source>
        <dbReference type="Ensembl" id="ENSPREP00000007382.1"/>
    </source>
</evidence>
<name>A0A3P9NCY2_POERE</name>
<dbReference type="Ensembl" id="ENSPRET00000007473.1">
    <property type="protein sequence ID" value="ENSPREP00000007382.1"/>
    <property type="gene ID" value="ENSPREG00000005078.1"/>
</dbReference>
<dbReference type="STRING" id="8081.ENSPREP00000007382"/>
<sequence>MLTKVINLSIGKPRYHGLKNQGATCYLNSVLQVLYMTKDFREAVKGFVQELKKQAVWPTKPKVRLWHISFQTRRPLIS</sequence>
<proteinExistence type="predicted"/>
<evidence type="ECO:0000313" key="3">
    <source>
        <dbReference type="Proteomes" id="UP000242638"/>
    </source>
</evidence>
<dbReference type="AlphaFoldDB" id="A0A3P9NCY2"/>
<organism evidence="2 3">
    <name type="scientific">Poecilia reticulata</name>
    <name type="common">Guppy</name>
    <name type="synonym">Acanthophacelus reticulatus</name>
    <dbReference type="NCBI Taxonomy" id="8081"/>
    <lineage>
        <taxon>Eukaryota</taxon>
        <taxon>Metazoa</taxon>
        <taxon>Chordata</taxon>
        <taxon>Craniata</taxon>
        <taxon>Vertebrata</taxon>
        <taxon>Euteleostomi</taxon>
        <taxon>Actinopterygii</taxon>
        <taxon>Neopterygii</taxon>
        <taxon>Teleostei</taxon>
        <taxon>Neoteleostei</taxon>
        <taxon>Acanthomorphata</taxon>
        <taxon>Ovalentaria</taxon>
        <taxon>Atherinomorphae</taxon>
        <taxon>Cyprinodontiformes</taxon>
        <taxon>Poeciliidae</taxon>
        <taxon>Poeciliinae</taxon>
        <taxon>Poecilia</taxon>
    </lineage>
</organism>
<dbReference type="Pfam" id="PF00443">
    <property type="entry name" value="UCH"/>
    <property type="match status" value="1"/>
</dbReference>
<protein>
    <recommendedName>
        <fullName evidence="1">USP domain-containing protein</fullName>
    </recommendedName>
</protein>
<accession>A0A3P9NCY2</accession>
<evidence type="ECO:0000259" key="1">
    <source>
        <dbReference type="PROSITE" id="PS50235"/>
    </source>
</evidence>
<reference evidence="2" key="3">
    <citation type="submission" date="2025-09" db="UniProtKB">
        <authorList>
            <consortium name="Ensembl"/>
        </authorList>
    </citation>
    <scope>IDENTIFICATION</scope>
    <source>
        <strain evidence="2">Guanapo</strain>
    </source>
</reference>
<dbReference type="InterPro" id="IPR018200">
    <property type="entry name" value="USP_CS"/>
</dbReference>
<reference evidence="2" key="2">
    <citation type="submission" date="2025-08" db="UniProtKB">
        <authorList>
            <consortium name="Ensembl"/>
        </authorList>
    </citation>
    <scope>IDENTIFICATION</scope>
    <source>
        <strain evidence="2">Guanapo</strain>
    </source>
</reference>
<dbReference type="PROSITE" id="PS50235">
    <property type="entry name" value="USP_3"/>
    <property type="match status" value="1"/>
</dbReference>
<keyword evidence="3" id="KW-1185">Reference proteome</keyword>
<dbReference type="PROSITE" id="PS00972">
    <property type="entry name" value="USP_1"/>
    <property type="match status" value="1"/>
</dbReference>
<feature type="domain" description="USP" evidence="1">
    <location>
        <begin position="16"/>
        <end position="78"/>
    </location>
</feature>
<dbReference type="InterPro" id="IPR038765">
    <property type="entry name" value="Papain-like_cys_pep_sf"/>
</dbReference>
<dbReference type="Gene3D" id="3.90.70.10">
    <property type="entry name" value="Cysteine proteinases"/>
    <property type="match status" value="1"/>
</dbReference>
<dbReference type="GO" id="GO:0016579">
    <property type="term" value="P:protein deubiquitination"/>
    <property type="evidence" value="ECO:0007669"/>
    <property type="project" value="InterPro"/>
</dbReference>
<dbReference type="SUPFAM" id="SSF54001">
    <property type="entry name" value="Cysteine proteinases"/>
    <property type="match status" value="1"/>
</dbReference>
<dbReference type="InterPro" id="IPR028889">
    <property type="entry name" value="USP"/>
</dbReference>
<dbReference type="Bgee" id="ENSPREG00000005078">
    <property type="expression patterns" value="Expressed in caudal fin"/>
</dbReference>
<dbReference type="GO" id="GO:0004843">
    <property type="term" value="F:cysteine-type deubiquitinase activity"/>
    <property type="evidence" value="ECO:0007669"/>
    <property type="project" value="InterPro"/>
</dbReference>
<dbReference type="GeneTree" id="ENSGT01030000236766"/>